<feature type="non-terminal residue" evidence="2">
    <location>
        <position position="1"/>
    </location>
</feature>
<evidence type="ECO:0000256" key="1">
    <source>
        <dbReference type="SAM" id="MobiDB-lite"/>
    </source>
</evidence>
<organism evidence="2 3">
    <name type="scientific">Trifolium medium</name>
    <dbReference type="NCBI Taxonomy" id="97028"/>
    <lineage>
        <taxon>Eukaryota</taxon>
        <taxon>Viridiplantae</taxon>
        <taxon>Streptophyta</taxon>
        <taxon>Embryophyta</taxon>
        <taxon>Tracheophyta</taxon>
        <taxon>Spermatophyta</taxon>
        <taxon>Magnoliopsida</taxon>
        <taxon>eudicotyledons</taxon>
        <taxon>Gunneridae</taxon>
        <taxon>Pentapetalae</taxon>
        <taxon>rosids</taxon>
        <taxon>fabids</taxon>
        <taxon>Fabales</taxon>
        <taxon>Fabaceae</taxon>
        <taxon>Papilionoideae</taxon>
        <taxon>50 kb inversion clade</taxon>
        <taxon>NPAAA clade</taxon>
        <taxon>Hologalegina</taxon>
        <taxon>IRL clade</taxon>
        <taxon>Trifolieae</taxon>
        <taxon>Trifolium</taxon>
    </lineage>
</organism>
<accession>A0A392T9Z9</accession>
<feature type="non-terminal residue" evidence="2">
    <location>
        <position position="92"/>
    </location>
</feature>
<evidence type="ECO:0000313" key="3">
    <source>
        <dbReference type="Proteomes" id="UP000265520"/>
    </source>
</evidence>
<feature type="region of interest" description="Disordered" evidence="1">
    <location>
        <begin position="44"/>
        <end position="68"/>
    </location>
</feature>
<evidence type="ECO:0000313" key="2">
    <source>
        <dbReference type="EMBL" id="MCI56946.1"/>
    </source>
</evidence>
<reference evidence="2 3" key="1">
    <citation type="journal article" date="2018" name="Front. Plant Sci.">
        <title>Red Clover (Trifolium pratense) and Zigzag Clover (T. medium) - A Picture of Genomic Similarities and Differences.</title>
        <authorList>
            <person name="Dluhosova J."/>
            <person name="Istvanek J."/>
            <person name="Nedelnik J."/>
            <person name="Repkova J."/>
        </authorList>
    </citation>
    <scope>NUCLEOTIDE SEQUENCE [LARGE SCALE GENOMIC DNA]</scope>
    <source>
        <strain evidence="3">cv. 10/8</strain>
        <tissue evidence="2">Leaf</tissue>
    </source>
</reference>
<proteinExistence type="predicted"/>
<comment type="caution">
    <text evidence="2">The sequence shown here is derived from an EMBL/GenBank/DDBJ whole genome shotgun (WGS) entry which is preliminary data.</text>
</comment>
<sequence>EEPEMDPGGNMWVQMLQQHQAMHRQYQKQHALAERHHREMMQVLHQQRAEQPPVQPQPNQGAQPQALRGNPIFREFCRMNPPTFEGQYEPTE</sequence>
<keyword evidence="3" id="KW-1185">Reference proteome</keyword>
<dbReference type="EMBL" id="LXQA010520946">
    <property type="protein sequence ID" value="MCI56946.1"/>
    <property type="molecule type" value="Genomic_DNA"/>
</dbReference>
<dbReference type="AlphaFoldDB" id="A0A392T9Z9"/>
<name>A0A392T9Z9_9FABA</name>
<dbReference type="Proteomes" id="UP000265520">
    <property type="component" value="Unassembled WGS sequence"/>
</dbReference>
<protein>
    <submittedName>
        <fullName evidence="2">Uncharacterized protein</fullName>
    </submittedName>
</protein>